<accession>A0A822ZYC4</accession>
<reference evidence="1 2" key="1">
    <citation type="journal article" date="2020" name="Mol. Biol. Evol.">
        <title>Distinct Expression and Methylation Patterns for Genes with Different Fates following a Single Whole-Genome Duplication in Flowering Plants.</title>
        <authorList>
            <person name="Shi T."/>
            <person name="Rahmani R.S."/>
            <person name="Gugger P.F."/>
            <person name="Wang M."/>
            <person name="Li H."/>
            <person name="Zhang Y."/>
            <person name="Li Z."/>
            <person name="Wang Q."/>
            <person name="Van de Peer Y."/>
            <person name="Marchal K."/>
            <person name="Chen J."/>
        </authorList>
    </citation>
    <scope>NUCLEOTIDE SEQUENCE [LARGE SCALE GENOMIC DNA]</scope>
    <source>
        <tissue evidence="1">Leaf</tissue>
    </source>
</reference>
<gene>
    <name evidence="1" type="ORF">HUJ06_018468</name>
</gene>
<dbReference type="Proteomes" id="UP000607653">
    <property type="component" value="Unassembled WGS sequence"/>
</dbReference>
<proteinExistence type="predicted"/>
<evidence type="ECO:0000313" key="1">
    <source>
        <dbReference type="EMBL" id="DAD48531.1"/>
    </source>
</evidence>
<dbReference type="AlphaFoldDB" id="A0A822ZYC4"/>
<comment type="caution">
    <text evidence="1">The sequence shown here is derived from an EMBL/GenBank/DDBJ whole genome shotgun (WGS) entry which is preliminary data.</text>
</comment>
<sequence>MMLSKIINKANNKLIYKYCSLILNVQKQSKSHPCLKSQMQNFYYLKLNTSHAFPPPPPLVIGGQSGHIFSIIQLYMKKLMSCPFREWRKKSAYTYGLWHRFLSDHYLHQITTRGCMIMAEVLKLYDLLLLGNNSLSGLHSCQGNT</sequence>
<name>A0A822ZYC4_NELNU</name>
<protein>
    <submittedName>
        <fullName evidence="1">Uncharacterized protein</fullName>
    </submittedName>
</protein>
<dbReference type="EMBL" id="DUZY01000008">
    <property type="protein sequence ID" value="DAD48531.1"/>
    <property type="molecule type" value="Genomic_DNA"/>
</dbReference>
<organism evidence="1 2">
    <name type="scientific">Nelumbo nucifera</name>
    <name type="common">Sacred lotus</name>
    <dbReference type="NCBI Taxonomy" id="4432"/>
    <lineage>
        <taxon>Eukaryota</taxon>
        <taxon>Viridiplantae</taxon>
        <taxon>Streptophyta</taxon>
        <taxon>Embryophyta</taxon>
        <taxon>Tracheophyta</taxon>
        <taxon>Spermatophyta</taxon>
        <taxon>Magnoliopsida</taxon>
        <taxon>Proteales</taxon>
        <taxon>Nelumbonaceae</taxon>
        <taxon>Nelumbo</taxon>
    </lineage>
</organism>
<keyword evidence="2" id="KW-1185">Reference proteome</keyword>
<evidence type="ECO:0000313" key="2">
    <source>
        <dbReference type="Proteomes" id="UP000607653"/>
    </source>
</evidence>